<organism evidence="1 2">
    <name type="scientific">Ameca splendens</name>
    <dbReference type="NCBI Taxonomy" id="208324"/>
    <lineage>
        <taxon>Eukaryota</taxon>
        <taxon>Metazoa</taxon>
        <taxon>Chordata</taxon>
        <taxon>Craniata</taxon>
        <taxon>Vertebrata</taxon>
        <taxon>Euteleostomi</taxon>
        <taxon>Actinopterygii</taxon>
        <taxon>Neopterygii</taxon>
        <taxon>Teleostei</taxon>
        <taxon>Neoteleostei</taxon>
        <taxon>Acanthomorphata</taxon>
        <taxon>Ovalentaria</taxon>
        <taxon>Atherinomorphae</taxon>
        <taxon>Cyprinodontiformes</taxon>
        <taxon>Goodeidae</taxon>
        <taxon>Ameca</taxon>
    </lineage>
</organism>
<evidence type="ECO:0000313" key="2">
    <source>
        <dbReference type="Proteomes" id="UP001469553"/>
    </source>
</evidence>
<dbReference type="Proteomes" id="UP001469553">
    <property type="component" value="Unassembled WGS sequence"/>
</dbReference>
<keyword evidence="2" id="KW-1185">Reference proteome</keyword>
<reference evidence="1 2" key="1">
    <citation type="submission" date="2021-06" db="EMBL/GenBank/DDBJ databases">
        <authorList>
            <person name="Palmer J.M."/>
        </authorList>
    </citation>
    <scope>NUCLEOTIDE SEQUENCE [LARGE SCALE GENOMIC DNA]</scope>
    <source>
        <strain evidence="1 2">AS_MEX2019</strain>
        <tissue evidence="1">Muscle</tissue>
    </source>
</reference>
<gene>
    <name evidence="1" type="ORF">AMECASPLE_004034</name>
</gene>
<evidence type="ECO:0000313" key="1">
    <source>
        <dbReference type="EMBL" id="MEQ2302185.1"/>
    </source>
</evidence>
<comment type="caution">
    <text evidence="1">The sequence shown here is derived from an EMBL/GenBank/DDBJ whole genome shotgun (WGS) entry which is preliminary data.</text>
</comment>
<dbReference type="EMBL" id="JAHRIP010056596">
    <property type="protein sequence ID" value="MEQ2302185.1"/>
    <property type="molecule type" value="Genomic_DNA"/>
</dbReference>
<sequence>MQSVNELIEWDEPNASVMMAAGQQQTGAVCRGHTASCTLCHLQFCLTPHWLRATVSPSHSIPLSTTLYSLMHEAAARGLDERLTSKPQHKAGGGHLKMYLDFLFKSSNESTESKG</sequence>
<name>A0ABV0Z7V7_9TELE</name>
<protein>
    <submittedName>
        <fullName evidence="1">Uncharacterized protein</fullName>
    </submittedName>
</protein>
<proteinExistence type="predicted"/>
<accession>A0ABV0Z7V7</accession>